<accession>A0A1V6TQT4</accession>
<comment type="caution">
    <text evidence="20">The sequence shown here is derived from an EMBL/GenBank/DDBJ whole genome shotgun (WGS) entry which is preliminary data.</text>
</comment>
<dbReference type="Proteomes" id="UP000191285">
    <property type="component" value="Unassembled WGS sequence"/>
</dbReference>
<protein>
    <recommendedName>
        <fullName evidence="17">DASH complex subunit DUO1</fullName>
    </recommendedName>
    <alternativeName>
        <fullName evidence="18">Outer kinetochore protein DUO1</fullName>
    </alternativeName>
</protein>
<evidence type="ECO:0000256" key="17">
    <source>
        <dbReference type="ARBA" id="ARBA00044152"/>
    </source>
</evidence>
<keyword evidence="9" id="KW-0498">Mitosis</keyword>
<keyword evidence="5" id="KW-0158">Chromosome</keyword>
<evidence type="ECO:0000256" key="13">
    <source>
        <dbReference type="ARBA" id="ARBA00023212"/>
    </source>
</evidence>
<dbReference type="OrthoDB" id="5546837at2759"/>
<dbReference type="STRING" id="303698.A0A1V6TQT4"/>
<feature type="region of interest" description="Disordered" evidence="19">
    <location>
        <begin position="1"/>
        <end position="60"/>
    </location>
</feature>
<evidence type="ECO:0000256" key="9">
    <source>
        <dbReference type="ARBA" id="ARBA00022776"/>
    </source>
</evidence>
<feature type="compositionally biased region" description="Basic and acidic residues" evidence="19">
    <location>
        <begin position="1"/>
        <end position="15"/>
    </location>
</feature>
<evidence type="ECO:0000256" key="7">
    <source>
        <dbReference type="ARBA" id="ARBA00022618"/>
    </source>
</evidence>
<evidence type="ECO:0000313" key="20">
    <source>
        <dbReference type="EMBL" id="OQE28717.1"/>
    </source>
</evidence>
<feature type="region of interest" description="Disordered" evidence="19">
    <location>
        <begin position="150"/>
        <end position="245"/>
    </location>
</feature>
<evidence type="ECO:0000256" key="2">
    <source>
        <dbReference type="ARBA" id="ARBA00004186"/>
    </source>
</evidence>
<dbReference type="Pfam" id="PF08651">
    <property type="entry name" value="DASH_Duo1"/>
    <property type="match status" value="1"/>
</dbReference>
<dbReference type="GO" id="GO:0007059">
    <property type="term" value="P:chromosome segregation"/>
    <property type="evidence" value="ECO:0007669"/>
    <property type="project" value="UniProtKB-KW"/>
</dbReference>
<evidence type="ECO:0000256" key="10">
    <source>
        <dbReference type="ARBA" id="ARBA00022829"/>
    </source>
</evidence>
<evidence type="ECO:0000256" key="8">
    <source>
        <dbReference type="ARBA" id="ARBA00022701"/>
    </source>
</evidence>
<feature type="compositionally biased region" description="Basic and acidic residues" evidence="19">
    <location>
        <begin position="154"/>
        <end position="180"/>
    </location>
</feature>
<evidence type="ECO:0000256" key="12">
    <source>
        <dbReference type="ARBA" id="ARBA00023054"/>
    </source>
</evidence>
<evidence type="ECO:0000256" key="18">
    <source>
        <dbReference type="ARBA" id="ARBA00044358"/>
    </source>
</evidence>
<evidence type="ECO:0000256" key="1">
    <source>
        <dbReference type="ARBA" id="ARBA00004123"/>
    </source>
</evidence>
<keyword evidence="13" id="KW-0206">Cytoskeleton</keyword>
<evidence type="ECO:0000256" key="4">
    <source>
        <dbReference type="ARBA" id="ARBA00005366"/>
    </source>
</evidence>
<dbReference type="InterPro" id="IPR013960">
    <property type="entry name" value="DASH_Duo1"/>
</dbReference>
<gene>
    <name evidence="20" type="ORF">PENSTE_c003G04684</name>
</gene>
<dbReference type="AlphaFoldDB" id="A0A1V6TQT4"/>
<evidence type="ECO:0000256" key="14">
    <source>
        <dbReference type="ARBA" id="ARBA00023242"/>
    </source>
</evidence>
<feature type="compositionally biased region" description="Low complexity" evidence="19">
    <location>
        <begin position="187"/>
        <end position="223"/>
    </location>
</feature>
<reference evidence="21" key="1">
    <citation type="journal article" date="2017" name="Nat. Microbiol.">
        <title>Global analysis of biosynthetic gene clusters reveals vast potential of secondary metabolite production in Penicillium species.</title>
        <authorList>
            <person name="Nielsen J.C."/>
            <person name="Grijseels S."/>
            <person name="Prigent S."/>
            <person name="Ji B."/>
            <person name="Dainat J."/>
            <person name="Nielsen K.F."/>
            <person name="Frisvad J.C."/>
            <person name="Workman M."/>
            <person name="Nielsen J."/>
        </authorList>
    </citation>
    <scope>NUCLEOTIDE SEQUENCE [LARGE SCALE GENOMIC DNA]</scope>
    <source>
        <strain evidence="21">IBT 24891</strain>
    </source>
</reference>
<comment type="subcellular location">
    <subcellularLocation>
        <location evidence="3">Chromosome</location>
        <location evidence="3">Centromere</location>
        <location evidence="3">Kinetochore</location>
    </subcellularLocation>
    <subcellularLocation>
        <location evidence="2">Cytoplasm</location>
        <location evidence="2">Cytoskeleton</location>
        <location evidence="2">Spindle</location>
    </subcellularLocation>
    <subcellularLocation>
        <location evidence="1">Nucleus</location>
    </subcellularLocation>
</comment>
<evidence type="ECO:0000256" key="15">
    <source>
        <dbReference type="ARBA" id="ARBA00023306"/>
    </source>
</evidence>
<dbReference type="EMBL" id="MLKD01000003">
    <property type="protein sequence ID" value="OQE28717.1"/>
    <property type="molecule type" value="Genomic_DNA"/>
</dbReference>
<keyword evidence="8" id="KW-0493">Microtubule</keyword>
<evidence type="ECO:0000256" key="19">
    <source>
        <dbReference type="SAM" id="MobiDB-lite"/>
    </source>
</evidence>
<evidence type="ECO:0000256" key="3">
    <source>
        <dbReference type="ARBA" id="ARBA00004629"/>
    </source>
</evidence>
<organism evidence="20 21">
    <name type="scientific">Penicillium steckii</name>
    <dbReference type="NCBI Taxonomy" id="303698"/>
    <lineage>
        <taxon>Eukaryota</taxon>
        <taxon>Fungi</taxon>
        <taxon>Dikarya</taxon>
        <taxon>Ascomycota</taxon>
        <taxon>Pezizomycotina</taxon>
        <taxon>Eurotiomycetes</taxon>
        <taxon>Eurotiomycetidae</taxon>
        <taxon>Eurotiales</taxon>
        <taxon>Aspergillaceae</taxon>
        <taxon>Penicillium</taxon>
    </lineage>
</organism>
<keyword evidence="12" id="KW-0175">Coiled coil</keyword>
<keyword evidence="16" id="KW-0137">Centromere</keyword>
<keyword evidence="11" id="KW-0995">Kinetochore</keyword>
<keyword evidence="10" id="KW-0159">Chromosome partition</keyword>
<dbReference type="GO" id="GO:0042729">
    <property type="term" value="C:DASH complex"/>
    <property type="evidence" value="ECO:0007669"/>
    <property type="project" value="InterPro"/>
</dbReference>
<dbReference type="GO" id="GO:0000278">
    <property type="term" value="P:mitotic cell cycle"/>
    <property type="evidence" value="ECO:0007669"/>
    <property type="project" value="InterPro"/>
</dbReference>
<name>A0A1V6TQT4_9EURO</name>
<dbReference type="GO" id="GO:0051301">
    <property type="term" value="P:cell division"/>
    <property type="evidence" value="ECO:0007669"/>
    <property type="project" value="UniProtKB-KW"/>
</dbReference>
<evidence type="ECO:0000256" key="11">
    <source>
        <dbReference type="ARBA" id="ARBA00022838"/>
    </source>
</evidence>
<evidence type="ECO:0000256" key="5">
    <source>
        <dbReference type="ARBA" id="ARBA00022454"/>
    </source>
</evidence>
<keyword evidence="6" id="KW-0963">Cytoplasm</keyword>
<evidence type="ECO:0000313" key="21">
    <source>
        <dbReference type="Proteomes" id="UP000191285"/>
    </source>
</evidence>
<keyword evidence="21" id="KW-1185">Reference proteome</keyword>
<feature type="compositionally biased region" description="Polar residues" evidence="19">
    <location>
        <begin position="33"/>
        <end position="42"/>
    </location>
</feature>
<keyword evidence="7" id="KW-0132">Cell division</keyword>
<dbReference type="GO" id="GO:0005874">
    <property type="term" value="C:microtubule"/>
    <property type="evidence" value="ECO:0007669"/>
    <property type="project" value="UniProtKB-KW"/>
</dbReference>
<comment type="similarity">
    <text evidence="4">Belongs to the DASH complex DUO1 family.</text>
</comment>
<sequence length="245" mass="27168">MAVRSTAEEMERLQLSDDDTENLWDSPSKRQTRQSFKQSSSEEPIVPEARTMQDSGDSAFDREEAREAALRNELQSVRNINEVLEGLLGSIDRAKGNMETVSQTVTSASTLLNTWTRILSQTEHNQRLILNPNWQGATQDVADMENEAIQKQQAADRRERALQEQREAAARKAEEEERRRMLNPKSTRGTTRGTVRSTGLGRTPSVSTSRTGATRGASTATRRPVSGIPARGSGIARGRSNFGKP</sequence>
<keyword evidence="15" id="KW-0131">Cell cycle</keyword>
<dbReference type="PANTHER" id="PTHR28216:SF1">
    <property type="entry name" value="DASH COMPLEX SUBUNIT DUO1"/>
    <property type="match status" value="1"/>
</dbReference>
<dbReference type="PANTHER" id="PTHR28216">
    <property type="entry name" value="DASH COMPLEX SUBUNIT DUO1"/>
    <property type="match status" value="1"/>
</dbReference>
<proteinExistence type="inferred from homology"/>
<keyword evidence="14" id="KW-0539">Nucleus</keyword>
<evidence type="ECO:0000256" key="6">
    <source>
        <dbReference type="ARBA" id="ARBA00022490"/>
    </source>
</evidence>
<evidence type="ECO:0000256" key="16">
    <source>
        <dbReference type="ARBA" id="ARBA00023328"/>
    </source>
</evidence>
<dbReference type="GO" id="GO:0072686">
    <property type="term" value="C:mitotic spindle"/>
    <property type="evidence" value="ECO:0007669"/>
    <property type="project" value="InterPro"/>
</dbReference>